<evidence type="ECO:0000259" key="3">
    <source>
        <dbReference type="PROSITE" id="PS50801"/>
    </source>
</evidence>
<evidence type="ECO:0000313" key="4">
    <source>
        <dbReference type="EMBL" id="BBY22106.1"/>
    </source>
</evidence>
<dbReference type="Proteomes" id="UP000467130">
    <property type="component" value="Chromosome"/>
</dbReference>
<gene>
    <name evidence="4" type="ORF">MSTO_23110</name>
</gene>
<dbReference type="KEGG" id="msto:MSTO_23110"/>
<dbReference type="PANTHER" id="PTHR33495">
    <property type="entry name" value="ANTI-SIGMA FACTOR ANTAGONIST TM_1081-RELATED-RELATED"/>
    <property type="match status" value="1"/>
</dbReference>
<feature type="domain" description="STAS" evidence="3">
    <location>
        <begin position="30"/>
        <end position="141"/>
    </location>
</feature>
<sequence length="142" mass="14792">MSSELAGPFTTRLTLSTRLASELAGARGRLRAAAQLGRSAVIIHVGGEIGAFNKDIWRRLIAEAGTAAPAPGSLVVDVNAVGFMGCCAFEVLVDEAQRCRHRRIALRLVSSIPRVTRFVDACGFGGVLPVHLTASAALAAAP</sequence>
<dbReference type="NCBIfam" id="TIGR00377">
    <property type="entry name" value="ant_ant_sig"/>
    <property type="match status" value="1"/>
</dbReference>
<proteinExistence type="inferred from homology"/>
<dbReference type="InterPro" id="IPR003658">
    <property type="entry name" value="Anti-sigma_ant"/>
</dbReference>
<dbReference type="Gene3D" id="3.30.750.24">
    <property type="entry name" value="STAS domain"/>
    <property type="match status" value="1"/>
</dbReference>
<comment type="similarity">
    <text evidence="1 2">Belongs to the anti-sigma-factor antagonist family.</text>
</comment>
<dbReference type="InterPro" id="IPR002645">
    <property type="entry name" value="STAS_dom"/>
</dbReference>
<reference evidence="4 5" key="1">
    <citation type="journal article" date="2019" name="Emerg. Microbes Infect.">
        <title>Comprehensive subspecies identification of 175 nontuberculous mycobacteria species based on 7547 genomic profiles.</title>
        <authorList>
            <person name="Matsumoto Y."/>
            <person name="Kinjo T."/>
            <person name="Motooka D."/>
            <person name="Nabeya D."/>
            <person name="Jung N."/>
            <person name="Uechi K."/>
            <person name="Horii T."/>
            <person name="Iida T."/>
            <person name="Fujita J."/>
            <person name="Nakamura S."/>
        </authorList>
    </citation>
    <scope>NUCLEOTIDE SEQUENCE [LARGE SCALE GENOMIC DNA]</scope>
    <source>
        <strain evidence="4 5">JCM 17783</strain>
    </source>
</reference>
<dbReference type="EMBL" id="AP022587">
    <property type="protein sequence ID" value="BBY22106.1"/>
    <property type="molecule type" value="Genomic_DNA"/>
</dbReference>
<keyword evidence="5" id="KW-1185">Reference proteome</keyword>
<dbReference type="PROSITE" id="PS50801">
    <property type="entry name" value="STAS"/>
    <property type="match status" value="1"/>
</dbReference>
<dbReference type="RefSeq" id="WP_163790188.1">
    <property type="nucleotide sequence ID" value="NZ_AP022587.1"/>
</dbReference>
<evidence type="ECO:0000256" key="2">
    <source>
        <dbReference type="RuleBase" id="RU003749"/>
    </source>
</evidence>
<evidence type="ECO:0000256" key="1">
    <source>
        <dbReference type="ARBA" id="ARBA00009013"/>
    </source>
</evidence>
<dbReference type="Pfam" id="PF01740">
    <property type="entry name" value="STAS"/>
    <property type="match status" value="1"/>
</dbReference>
<dbReference type="SUPFAM" id="SSF52091">
    <property type="entry name" value="SpoIIaa-like"/>
    <property type="match status" value="1"/>
</dbReference>
<organism evidence="4 5">
    <name type="scientific">Mycobacterium stomatepiae</name>
    <dbReference type="NCBI Taxonomy" id="470076"/>
    <lineage>
        <taxon>Bacteria</taxon>
        <taxon>Bacillati</taxon>
        <taxon>Actinomycetota</taxon>
        <taxon>Actinomycetes</taxon>
        <taxon>Mycobacteriales</taxon>
        <taxon>Mycobacteriaceae</taxon>
        <taxon>Mycobacterium</taxon>
        <taxon>Mycobacterium simiae complex</taxon>
    </lineage>
</organism>
<dbReference type="AlphaFoldDB" id="A0A7I7Q7U4"/>
<evidence type="ECO:0000313" key="5">
    <source>
        <dbReference type="Proteomes" id="UP000467130"/>
    </source>
</evidence>
<accession>A0A7I7Q7U4</accession>
<name>A0A7I7Q7U4_9MYCO</name>
<dbReference type="CDD" id="cd07043">
    <property type="entry name" value="STAS_anti-anti-sigma_factors"/>
    <property type="match status" value="1"/>
</dbReference>
<dbReference type="InterPro" id="IPR036513">
    <property type="entry name" value="STAS_dom_sf"/>
</dbReference>
<protein>
    <recommendedName>
        <fullName evidence="2">Anti-sigma factor antagonist</fullName>
    </recommendedName>
</protein>
<dbReference type="PANTHER" id="PTHR33495:SF2">
    <property type="entry name" value="ANTI-SIGMA FACTOR ANTAGONIST TM_1081-RELATED"/>
    <property type="match status" value="1"/>
</dbReference>
<dbReference type="GO" id="GO:0043856">
    <property type="term" value="F:anti-sigma factor antagonist activity"/>
    <property type="evidence" value="ECO:0007669"/>
    <property type="project" value="InterPro"/>
</dbReference>